<gene>
    <name evidence="1" type="ORF">E5331_16045</name>
</gene>
<name>A0AC61RB89_9BACT</name>
<sequence length="304" mass="34429">MLSLEDINSFIELQLSQWYLAKNNYDNLIKVKRRYVKVCDVEIGIQWNPGRIVSTAAKVDKESIINRKCFLCKVNRDKHQLSIRMFDNWELLVNPYPIFPTHLTIASKDHAPQSRVPYDIVRFAENLPGLCVFFNGAKSGASAPDHLHMQAVLKDEIPLISIAERFHKDSESGIKFSSDFGVSLPFFFVSGVVSPDSAGLSTMKFGLDLGGIDSNDEFKDLSLVNCFFWLSNNGLLRFISIPRRTHRPKCFFSNNSDYRMISPGSIDMGGLIITPREEDFNLLTSSDIEKIYSDVAVANDCVYH</sequence>
<dbReference type="Proteomes" id="UP000306319">
    <property type="component" value="Unassembled WGS sequence"/>
</dbReference>
<keyword evidence="2" id="KW-1185">Reference proteome</keyword>
<evidence type="ECO:0000313" key="1">
    <source>
        <dbReference type="EMBL" id="TGY77108.1"/>
    </source>
</evidence>
<comment type="caution">
    <text evidence="1">The sequence shown here is derived from an EMBL/GenBank/DDBJ whole genome shotgun (WGS) entry which is preliminary data.</text>
</comment>
<accession>A0AC61RB89</accession>
<dbReference type="EMBL" id="SRYB01000030">
    <property type="protein sequence ID" value="TGY77108.1"/>
    <property type="molecule type" value="Genomic_DNA"/>
</dbReference>
<protein>
    <submittedName>
        <fullName evidence="1">DUF4922 domain-containing protein</fullName>
    </submittedName>
</protein>
<proteinExistence type="predicted"/>
<organism evidence="1 2">
    <name type="scientific">Lepagella muris</name>
    <dbReference type="NCBI Taxonomy" id="3032870"/>
    <lineage>
        <taxon>Bacteria</taxon>
        <taxon>Pseudomonadati</taxon>
        <taxon>Bacteroidota</taxon>
        <taxon>Bacteroidia</taxon>
        <taxon>Bacteroidales</taxon>
        <taxon>Muribaculaceae</taxon>
        <taxon>Lepagella</taxon>
    </lineage>
</organism>
<reference evidence="1" key="1">
    <citation type="submission" date="2019-04" db="EMBL/GenBank/DDBJ databases">
        <title>Microbes associate with the intestines of laboratory mice.</title>
        <authorList>
            <person name="Navarre W."/>
            <person name="Wong E."/>
            <person name="Huang K."/>
            <person name="Tropini C."/>
            <person name="Ng K."/>
            <person name="Yu B."/>
        </authorList>
    </citation>
    <scope>NUCLEOTIDE SEQUENCE</scope>
    <source>
        <strain evidence="1">NM04_E33</strain>
    </source>
</reference>
<evidence type="ECO:0000313" key="2">
    <source>
        <dbReference type="Proteomes" id="UP000306319"/>
    </source>
</evidence>